<evidence type="ECO:0000256" key="6">
    <source>
        <dbReference type="ARBA" id="ARBA00023242"/>
    </source>
</evidence>
<feature type="region of interest" description="Disordered" evidence="8">
    <location>
        <begin position="175"/>
        <end position="207"/>
    </location>
</feature>
<feature type="compositionally biased region" description="Basic and acidic residues" evidence="8">
    <location>
        <begin position="10"/>
        <end position="25"/>
    </location>
</feature>
<organism evidence="10 11">
    <name type="scientific">Dictyostelium firmibasis</name>
    <dbReference type="NCBI Taxonomy" id="79012"/>
    <lineage>
        <taxon>Eukaryota</taxon>
        <taxon>Amoebozoa</taxon>
        <taxon>Evosea</taxon>
        <taxon>Eumycetozoa</taxon>
        <taxon>Dictyostelia</taxon>
        <taxon>Dictyosteliales</taxon>
        <taxon>Dictyosteliaceae</taxon>
        <taxon>Dictyostelium</taxon>
    </lineage>
</organism>
<comment type="caution">
    <text evidence="10">The sequence shown here is derived from an EMBL/GenBank/DDBJ whole genome shotgun (WGS) entry which is preliminary data.</text>
</comment>
<feature type="compositionally biased region" description="Low complexity" evidence="8">
    <location>
        <begin position="439"/>
        <end position="455"/>
    </location>
</feature>
<dbReference type="AlphaFoldDB" id="A0AAN7U8X1"/>
<dbReference type="Pfam" id="PF11708">
    <property type="entry name" value="Slu7"/>
    <property type="match status" value="1"/>
</dbReference>
<dbReference type="PANTHER" id="PTHR12942">
    <property type="entry name" value="STEP II SPLICING FACTOR SLU7"/>
    <property type="match status" value="1"/>
</dbReference>
<keyword evidence="5 7" id="KW-0508">mRNA splicing</keyword>
<feature type="compositionally biased region" description="Basic and acidic residues" evidence="8">
    <location>
        <begin position="426"/>
        <end position="436"/>
    </location>
</feature>
<feature type="region of interest" description="Disordered" evidence="8">
    <location>
        <begin position="1"/>
        <end position="41"/>
    </location>
</feature>
<keyword evidence="3 7" id="KW-0507">mRNA processing</keyword>
<keyword evidence="6 7" id="KW-0539">Nucleus</keyword>
<evidence type="ECO:0000259" key="9">
    <source>
        <dbReference type="Pfam" id="PF11708"/>
    </source>
</evidence>
<evidence type="ECO:0000313" key="10">
    <source>
        <dbReference type="EMBL" id="KAK5584532.1"/>
    </source>
</evidence>
<comment type="subcellular location">
    <subcellularLocation>
        <location evidence="1 7">Nucleus</location>
    </subcellularLocation>
</comment>
<proteinExistence type="inferred from homology"/>
<dbReference type="Proteomes" id="UP001344447">
    <property type="component" value="Unassembled WGS sequence"/>
</dbReference>
<feature type="compositionally biased region" description="Basic and acidic residues" evidence="8">
    <location>
        <begin position="184"/>
        <end position="205"/>
    </location>
</feature>
<feature type="compositionally biased region" description="Basic and acidic residues" evidence="8">
    <location>
        <begin position="456"/>
        <end position="510"/>
    </location>
</feature>
<reference evidence="10 11" key="1">
    <citation type="submission" date="2023-11" db="EMBL/GenBank/DDBJ databases">
        <title>Dfirmibasis_genome.</title>
        <authorList>
            <person name="Edelbroek B."/>
            <person name="Kjellin J."/>
            <person name="Jerlstrom-Hultqvist J."/>
            <person name="Soderbom F."/>
        </authorList>
    </citation>
    <scope>NUCLEOTIDE SEQUENCE [LARGE SCALE GENOMIC DNA]</scope>
    <source>
        <strain evidence="10 11">TNS-C-14</strain>
    </source>
</reference>
<evidence type="ECO:0000256" key="2">
    <source>
        <dbReference type="ARBA" id="ARBA00007203"/>
    </source>
</evidence>
<dbReference type="GO" id="GO:0005681">
    <property type="term" value="C:spliceosomal complex"/>
    <property type="evidence" value="ECO:0007669"/>
    <property type="project" value="UniProtKB-UniRule"/>
</dbReference>
<evidence type="ECO:0000313" key="11">
    <source>
        <dbReference type="Proteomes" id="UP001344447"/>
    </source>
</evidence>
<evidence type="ECO:0000256" key="3">
    <source>
        <dbReference type="ARBA" id="ARBA00022664"/>
    </source>
</evidence>
<keyword evidence="11" id="KW-1185">Reference proteome</keyword>
<protein>
    <recommendedName>
        <fullName evidence="7">Pre-mRNA-splicing factor SLU7</fullName>
    </recommendedName>
</protein>
<dbReference type="InterPro" id="IPR021715">
    <property type="entry name" value="Slu7_dom"/>
</dbReference>
<feature type="domain" description="Pre-mRNA-splicing factor SLU7" evidence="9">
    <location>
        <begin position="136"/>
        <end position="393"/>
    </location>
</feature>
<dbReference type="GO" id="GO:0030628">
    <property type="term" value="F:pre-mRNA 3'-splice site binding"/>
    <property type="evidence" value="ECO:0007669"/>
    <property type="project" value="UniProtKB-UniRule"/>
</dbReference>
<comment type="subunit">
    <text evidence="7">Associated with the spliceosome.</text>
</comment>
<dbReference type="GO" id="GO:0000398">
    <property type="term" value="P:mRNA splicing, via spliceosome"/>
    <property type="evidence" value="ECO:0007669"/>
    <property type="project" value="UniProtKB-UniRule"/>
</dbReference>
<gene>
    <name evidence="10" type="ORF">RB653_006144</name>
</gene>
<comment type="similarity">
    <text evidence="2 7">Belongs to the SLU7 family.</text>
</comment>
<evidence type="ECO:0000256" key="5">
    <source>
        <dbReference type="ARBA" id="ARBA00023187"/>
    </source>
</evidence>
<evidence type="ECO:0000256" key="7">
    <source>
        <dbReference type="RuleBase" id="RU367071"/>
    </source>
</evidence>
<evidence type="ECO:0000256" key="1">
    <source>
        <dbReference type="ARBA" id="ARBA00004123"/>
    </source>
</evidence>
<name>A0AAN7U8X1_9MYCE</name>
<dbReference type="PANTHER" id="PTHR12942:SF2">
    <property type="entry name" value="PRE-MRNA-SPLICING FACTOR SLU7"/>
    <property type="match status" value="1"/>
</dbReference>
<comment type="function">
    <text evidence="7">Involved in pre-mRNA splicing.</text>
</comment>
<keyword evidence="4 7" id="KW-0747">Spliceosome</keyword>
<dbReference type="InterPro" id="IPR039974">
    <property type="entry name" value="Splicing_factor_SLU7"/>
</dbReference>
<feature type="region of interest" description="Disordered" evidence="8">
    <location>
        <begin position="534"/>
        <end position="553"/>
    </location>
</feature>
<accession>A0AAN7U8X1</accession>
<evidence type="ECO:0000256" key="8">
    <source>
        <dbReference type="SAM" id="MobiDB-lite"/>
    </source>
</evidence>
<sequence>MASSISHRKTRDEYKKEKELDEARKAGNAPAELDEEGKEINPHIPEYILKAPWYLDTSKPTLKHQRGAIKKEMDKGWYLRGATTGEAATKYRKGACENCGAMTHKTKDCCERPRKLGARYTNDDIKPDEVIQKLELDYDSKRDPYNGYDPSSYKEVMDIYEKADTERKKKKLQELIKQHGGNNKKTEDDEKLSKELMDNEEKEGSYDSETIAPIQKLDQKSRTTIRNLRIREDTAKYLYNLDVNSAFYEPKSRSMRENPLPNANPNDIKFAGDNFARTSGETKEFRDLQRFAWEAQEKGQDVDISSAPSQAALLHADFLRKKEQLKQQTRNQLLSKYGGEEHLLKEEIDKVPQSEIYTEYSSSGKLIKGEEKVVKSKYEEDVYLNNHKSIWGSYWENGQWGFSCCRQLIKNAYCTGEKGKLLREKQLQQQKEKQENQQDETTTTTTTNTTSLLEQHLNKSNEEDGGDNDKYNKKDEKRKEKKERKEKEEKFKKALKEQDELNKKSVEKDERKIKYNSLSTDDYNVSEEQMEAYNLKRKRSDDPMANFKDDSDD</sequence>
<evidence type="ECO:0000256" key="4">
    <source>
        <dbReference type="ARBA" id="ARBA00022728"/>
    </source>
</evidence>
<feature type="region of interest" description="Disordered" evidence="8">
    <location>
        <begin position="426"/>
        <end position="510"/>
    </location>
</feature>
<dbReference type="EMBL" id="JAVFKY010000001">
    <property type="protein sequence ID" value="KAK5584532.1"/>
    <property type="molecule type" value="Genomic_DNA"/>
</dbReference>